<reference evidence="1" key="1">
    <citation type="submission" date="2021-06" db="EMBL/GenBank/DDBJ databases">
        <title>Parelaphostrongylus tenuis whole genome reference sequence.</title>
        <authorList>
            <person name="Garwood T.J."/>
            <person name="Larsen P.A."/>
            <person name="Fountain-Jones N.M."/>
            <person name="Garbe J.R."/>
            <person name="Macchietto M.G."/>
            <person name="Kania S.A."/>
            <person name="Gerhold R.W."/>
            <person name="Richards J.E."/>
            <person name="Wolf T.M."/>
        </authorList>
    </citation>
    <scope>NUCLEOTIDE SEQUENCE</scope>
    <source>
        <strain evidence="1">MNPRO001-30</strain>
        <tissue evidence="1">Meninges</tissue>
    </source>
</reference>
<dbReference type="AlphaFoldDB" id="A0AAD5WDV6"/>
<proteinExistence type="predicted"/>
<evidence type="ECO:0000313" key="1">
    <source>
        <dbReference type="EMBL" id="KAJ1366770.1"/>
    </source>
</evidence>
<accession>A0AAD5WDV6</accession>
<evidence type="ECO:0000313" key="2">
    <source>
        <dbReference type="Proteomes" id="UP001196413"/>
    </source>
</evidence>
<comment type="caution">
    <text evidence="1">The sequence shown here is derived from an EMBL/GenBank/DDBJ whole genome shotgun (WGS) entry which is preliminary data.</text>
</comment>
<keyword evidence="2" id="KW-1185">Reference proteome</keyword>
<dbReference type="EMBL" id="JAHQIW010005654">
    <property type="protein sequence ID" value="KAJ1366770.1"/>
    <property type="molecule type" value="Genomic_DNA"/>
</dbReference>
<name>A0AAD5WDV6_PARTN</name>
<gene>
    <name evidence="1" type="ORF">KIN20_027526</name>
</gene>
<sequence length="59" mass="6751">MNRYVVEMRTPPLTQLTHRQWAESRSHSRAMGGAMPTVTHHQAVVESGRSHLRLLVFVV</sequence>
<organism evidence="1 2">
    <name type="scientific">Parelaphostrongylus tenuis</name>
    <name type="common">Meningeal worm</name>
    <dbReference type="NCBI Taxonomy" id="148309"/>
    <lineage>
        <taxon>Eukaryota</taxon>
        <taxon>Metazoa</taxon>
        <taxon>Ecdysozoa</taxon>
        <taxon>Nematoda</taxon>
        <taxon>Chromadorea</taxon>
        <taxon>Rhabditida</taxon>
        <taxon>Rhabditina</taxon>
        <taxon>Rhabditomorpha</taxon>
        <taxon>Strongyloidea</taxon>
        <taxon>Metastrongylidae</taxon>
        <taxon>Parelaphostrongylus</taxon>
    </lineage>
</organism>
<protein>
    <submittedName>
        <fullName evidence="1">Uncharacterized protein</fullName>
    </submittedName>
</protein>
<dbReference type="Proteomes" id="UP001196413">
    <property type="component" value="Unassembled WGS sequence"/>
</dbReference>